<accession>H5UVI1</accession>
<dbReference type="AlphaFoldDB" id="H5UVI1"/>
<proteinExistence type="predicted"/>
<dbReference type="STRING" id="1089455.MOPEL_134_00230"/>
<gene>
    <name evidence="1" type="ORF">MOPEL_134_00230</name>
</gene>
<reference evidence="1 2" key="1">
    <citation type="submission" date="2012-02" db="EMBL/GenBank/DDBJ databases">
        <title>Whole genome shotgun sequence of Mobilicoccus pelagius NBRC 104925.</title>
        <authorList>
            <person name="Yoshida Y."/>
            <person name="Hosoyama A."/>
            <person name="Tsuchikane K."/>
            <person name="Katsumata H."/>
            <person name="Yamazaki S."/>
            <person name="Fujita N."/>
        </authorList>
    </citation>
    <scope>NUCLEOTIDE SEQUENCE [LARGE SCALE GENOMIC DNA]</scope>
    <source>
        <strain evidence="1 2">NBRC 104925</strain>
    </source>
</reference>
<name>H5UVI1_9MICO</name>
<dbReference type="Proteomes" id="UP000004367">
    <property type="component" value="Unassembled WGS sequence"/>
</dbReference>
<keyword evidence="2" id="KW-1185">Reference proteome</keyword>
<sequence>MERLLIIDRPAATEKTETKRTNMMDPLGCGVDASRRVRHHEVGTALSTRFVVARVAGSRSDESIMCHVNW</sequence>
<comment type="caution">
    <text evidence="1">The sequence shown here is derived from an EMBL/GenBank/DDBJ whole genome shotgun (WGS) entry which is preliminary data.</text>
</comment>
<dbReference type="EMBL" id="BAFE01000093">
    <property type="protein sequence ID" value="GAB49739.1"/>
    <property type="molecule type" value="Genomic_DNA"/>
</dbReference>
<evidence type="ECO:0000313" key="1">
    <source>
        <dbReference type="EMBL" id="GAB49739.1"/>
    </source>
</evidence>
<protein>
    <submittedName>
        <fullName evidence="1">Uncharacterized protein</fullName>
    </submittedName>
</protein>
<evidence type="ECO:0000313" key="2">
    <source>
        <dbReference type="Proteomes" id="UP000004367"/>
    </source>
</evidence>
<organism evidence="1 2">
    <name type="scientific">Mobilicoccus pelagius NBRC 104925</name>
    <dbReference type="NCBI Taxonomy" id="1089455"/>
    <lineage>
        <taxon>Bacteria</taxon>
        <taxon>Bacillati</taxon>
        <taxon>Actinomycetota</taxon>
        <taxon>Actinomycetes</taxon>
        <taxon>Micrococcales</taxon>
        <taxon>Dermatophilaceae</taxon>
        <taxon>Mobilicoccus</taxon>
    </lineage>
</organism>